<dbReference type="AlphaFoldDB" id="A0A2A2F3J7"/>
<organism evidence="1 2">
    <name type="scientific">Halomonas salipaludis</name>
    <dbReference type="NCBI Taxonomy" id="2032625"/>
    <lineage>
        <taxon>Bacteria</taxon>
        <taxon>Pseudomonadati</taxon>
        <taxon>Pseudomonadota</taxon>
        <taxon>Gammaproteobacteria</taxon>
        <taxon>Oceanospirillales</taxon>
        <taxon>Halomonadaceae</taxon>
        <taxon>Halomonas</taxon>
    </lineage>
</organism>
<evidence type="ECO:0000313" key="1">
    <source>
        <dbReference type="EMBL" id="PAU79182.1"/>
    </source>
</evidence>
<sequence length="376" mass="42513">MSDKTQIEWTDATWNPIRGCSRVSEGCRHCYAESQAARIIAMDRGRGVPEGKGAYDGLLAKGGQWNGAIRMLPGLLTQPIRWTKPRKIFVNSMSDLFHESVPFEFVAAVFGVMASTPHHTYQVLTKRPQRMLEFFAWLAQQAKGANERYMSSNRYRGGVEARQALRDQGKASLDEPRPPVEMVRGLYDIATPIISPHMDGQSRYHHLQHLGERHWRSWPLDNVWLGVSVEDQATAEERIPLLLETPAAVRWLSMEPLLGPVCFAGMWIPFKNPAIHVNMLERLDWVVVGGESGKKARPMHPDWARVIRDQCAGAEVPFLFKQWGEWIPMLGQAEGVSVRGEKHIFDDGTVMGWAGKKSAGRLLDGQQHDDYPRARQ</sequence>
<reference evidence="1 2" key="1">
    <citation type="submission" date="2017-08" db="EMBL/GenBank/DDBJ databases">
        <title>Halomonas alkalisoli sp. nov., isolated from saline alkaline soil.</title>
        <authorList>
            <person name="Wang D."/>
            <person name="Zhang G."/>
        </authorList>
    </citation>
    <scope>NUCLEOTIDE SEQUENCE [LARGE SCALE GENOMIC DNA]</scope>
    <source>
        <strain evidence="1 2">WRN001</strain>
    </source>
</reference>
<name>A0A2A2F3J7_9GAMM</name>
<dbReference type="Pfam" id="PF07505">
    <property type="entry name" value="DUF5131"/>
    <property type="match status" value="1"/>
</dbReference>
<keyword evidence="2" id="KW-1185">Reference proteome</keyword>
<proteinExistence type="predicted"/>
<gene>
    <name evidence="1" type="ORF">CK498_02100</name>
</gene>
<dbReference type="OrthoDB" id="9787478at2"/>
<evidence type="ECO:0000313" key="2">
    <source>
        <dbReference type="Proteomes" id="UP000217771"/>
    </source>
</evidence>
<dbReference type="RefSeq" id="WP_095619195.1">
    <property type="nucleotide sequence ID" value="NZ_NSKB01000001.1"/>
</dbReference>
<dbReference type="EMBL" id="NSKB01000001">
    <property type="protein sequence ID" value="PAU79182.1"/>
    <property type="molecule type" value="Genomic_DNA"/>
</dbReference>
<comment type="caution">
    <text evidence="1">The sequence shown here is derived from an EMBL/GenBank/DDBJ whole genome shotgun (WGS) entry which is preliminary data.</text>
</comment>
<evidence type="ECO:0008006" key="3">
    <source>
        <dbReference type="Google" id="ProtNLM"/>
    </source>
</evidence>
<protein>
    <recommendedName>
        <fullName evidence="3">Protein gp37</fullName>
    </recommendedName>
</protein>
<dbReference type="InterPro" id="IPR011101">
    <property type="entry name" value="DUF5131"/>
</dbReference>
<accession>A0A2A2F3J7</accession>
<dbReference type="Proteomes" id="UP000217771">
    <property type="component" value="Unassembled WGS sequence"/>
</dbReference>